<gene>
    <name evidence="2" type="ORF">SNEC2469_LOCUS13460</name>
</gene>
<dbReference type="Proteomes" id="UP000601435">
    <property type="component" value="Unassembled WGS sequence"/>
</dbReference>
<evidence type="ECO:0000256" key="1">
    <source>
        <dbReference type="SAM" id="MobiDB-lite"/>
    </source>
</evidence>
<keyword evidence="3" id="KW-1185">Reference proteome</keyword>
<organism evidence="2 3">
    <name type="scientific">Symbiodinium necroappetens</name>
    <dbReference type="NCBI Taxonomy" id="1628268"/>
    <lineage>
        <taxon>Eukaryota</taxon>
        <taxon>Sar</taxon>
        <taxon>Alveolata</taxon>
        <taxon>Dinophyceae</taxon>
        <taxon>Suessiales</taxon>
        <taxon>Symbiodiniaceae</taxon>
        <taxon>Symbiodinium</taxon>
    </lineage>
</organism>
<protein>
    <submittedName>
        <fullName evidence="2">Uncharacterized protein</fullName>
    </submittedName>
</protein>
<accession>A0A812SIE6</accession>
<dbReference type="EMBL" id="CAJNJA010021465">
    <property type="protein sequence ID" value="CAE7476384.1"/>
    <property type="molecule type" value="Genomic_DNA"/>
</dbReference>
<proteinExistence type="predicted"/>
<evidence type="ECO:0000313" key="2">
    <source>
        <dbReference type="EMBL" id="CAE7476384.1"/>
    </source>
</evidence>
<feature type="compositionally biased region" description="Basic and acidic residues" evidence="1">
    <location>
        <begin position="150"/>
        <end position="164"/>
    </location>
</feature>
<dbReference type="OrthoDB" id="415292at2759"/>
<dbReference type="AlphaFoldDB" id="A0A812SIE6"/>
<feature type="compositionally biased region" description="Polar residues" evidence="1">
    <location>
        <begin position="168"/>
        <end position="180"/>
    </location>
</feature>
<evidence type="ECO:0000313" key="3">
    <source>
        <dbReference type="Proteomes" id="UP000601435"/>
    </source>
</evidence>
<feature type="region of interest" description="Disordered" evidence="1">
    <location>
        <begin position="150"/>
        <end position="187"/>
    </location>
</feature>
<comment type="caution">
    <text evidence="2">The sequence shown here is derived from an EMBL/GenBank/DDBJ whole genome shotgun (WGS) entry which is preliminary data.</text>
</comment>
<sequence length="187" mass="21460">MAWGASSPMRPSRSRLLCLYGTDFQRQKLRFSAGRRRSVKPPPQAAPSKNDLFQVVFEVLGKSWLQEMVGCSRVPHALSKDIFRVLCLPQEPKPRFCLNCRVHDKLHRALRHLQITRLETERKTEALEEQYASVRKHVTTVQRTTCGEVDAKKHSAKSRKDQTLRCRPSQSSLGSCSVYSNEHRQST</sequence>
<name>A0A812SIE6_9DINO</name>
<reference evidence="2" key="1">
    <citation type="submission" date="2021-02" db="EMBL/GenBank/DDBJ databases">
        <authorList>
            <person name="Dougan E. K."/>
            <person name="Rhodes N."/>
            <person name="Thang M."/>
            <person name="Chan C."/>
        </authorList>
    </citation>
    <scope>NUCLEOTIDE SEQUENCE</scope>
</reference>